<dbReference type="InterPro" id="IPR012910">
    <property type="entry name" value="Plug_dom"/>
</dbReference>
<comment type="similarity">
    <text evidence="8 9">Belongs to the TonB-dependent receptor family.</text>
</comment>
<evidence type="ECO:0000256" key="3">
    <source>
        <dbReference type="ARBA" id="ARBA00022452"/>
    </source>
</evidence>
<dbReference type="NCBIfam" id="TIGR04056">
    <property type="entry name" value="OMP_RagA_SusC"/>
    <property type="match status" value="1"/>
</dbReference>
<dbReference type="InterPro" id="IPR008969">
    <property type="entry name" value="CarboxyPept-like_regulatory"/>
</dbReference>
<dbReference type="Gene3D" id="2.60.40.1120">
    <property type="entry name" value="Carboxypeptidase-like, regulatory domain"/>
    <property type="match status" value="1"/>
</dbReference>
<accession>A0A2S1YS95</accession>
<evidence type="ECO:0000256" key="2">
    <source>
        <dbReference type="ARBA" id="ARBA00022448"/>
    </source>
</evidence>
<feature type="domain" description="TonB-dependent receptor plug" evidence="11">
    <location>
        <begin position="245"/>
        <end position="382"/>
    </location>
</feature>
<dbReference type="EMBL" id="CP029255">
    <property type="protein sequence ID" value="AWK06658.1"/>
    <property type="molecule type" value="Genomic_DNA"/>
</dbReference>
<dbReference type="Pfam" id="PF00593">
    <property type="entry name" value="TonB_dep_Rec_b-barrel"/>
    <property type="match status" value="1"/>
</dbReference>
<name>A0A2S1YS95_9FLAO</name>
<evidence type="ECO:0000256" key="6">
    <source>
        <dbReference type="ARBA" id="ARBA00023136"/>
    </source>
</evidence>
<dbReference type="InterPro" id="IPR023996">
    <property type="entry name" value="TonB-dep_OMP_SusC/RagA"/>
</dbReference>
<dbReference type="GO" id="GO:0009279">
    <property type="term" value="C:cell outer membrane"/>
    <property type="evidence" value="ECO:0007669"/>
    <property type="project" value="UniProtKB-SubCell"/>
</dbReference>
<proteinExistence type="inferred from homology"/>
<keyword evidence="4 8" id="KW-0812">Transmembrane</keyword>
<evidence type="ECO:0000256" key="5">
    <source>
        <dbReference type="ARBA" id="ARBA00023077"/>
    </source>
</evidence>
<reference evidence="12 13" key="1">
    <citation type="submission" date="2018-05" db="EMBL/GenBank/DDBJ databases">
        <title>Genome sequencing of Flavobacterium sp. HYN0056.</title>
        <authorList>
            <person name="Yi H."/>
            <person name="Baek C."/>
        </authorList>
    </citation>
    <scope>NUCLEOTIDE SEQUENCE [LARGE SCALE GENOMIC DNA]</scope>
    <source>
        <strain evidence="12 13">HYN0056</strain>
    </source>
</reference>
<dbReference type="SUPFAM" id="SSF49464">
    <property type="entry name" value="Carboxypeptidase regulatory domain-like"/>
    <property type="match status" value="1"/>
</dbReference>
<dbReference type="Pfam" id="PF13715">
    <property type="entry name" value="CarbopepD_reg_2"/>
    <property type="match status" value="1"/>
</dbReference>
<dbReference type="AlphaFoldDB" id="A0A2S1YS95"/>
<comment type="subcellular location">
    <subcellularLocation>
        <location evidence="1 8">Cell outer membrane</location>
        <topology evidence="1 8">Multi-pass membrane protein</topology>
    </subcellularLocation>
</comment>
<evidence type="ECO:0000256" key="9">
    <source>
        <dbReference type="RuleBase" id="RU003357"/>
    </source>
</evidence>
<evidence type="ECO:0000313" key="13">
    <source>
        <dbReference type="Proteomes" id="UP000245250"/>
    </source>
</evidence>
<dbReference type="Gene3D" id="2.40.170.20">
    <property type="entry name" value="TonB-dependent receptor, beta-barrel domain"/>
    <property type="match status" value="1"/>
</dbReference>
<evidence type="ECO:0000259" key="11">
    <source>
        <dbReference type="Pfam" id="PF07715"/>
    </source>
</evidence>
<dbReference type="RefSeq" id="WP_109194068.1">
    <property type="nucleotide sequence ID" value="NZ_CP029255.1"/>
</dbReference>
<dbReference type="PROSITE" id="PS52016">
    <property type="entry name" value="TONB_DEPENDENT_REC_3"/>
    <property type="match status" value="1"/>
</dbReference>
<dbReference type="KEGG" id="fcr:HYN56_21465"/>
<feature type="domain" description="TonB-dependent receptor-like beta-barrel" evidence="10">
    <location>
        <begin position="553"/>
        <end position="1106"/>
    </location>
</feature>
<keyword evidence="6 8" id="KW-0472">Membrane</keyword>
<evidence type="ECO:0000256" key="1">
    <source>
        <dbReference type="ARBA" id="ARBA00004571"/>
    </source>
</evidence>
<evidence type="ECO:0000256" key="8">
    <source>
        <dbReference type="PROSITE-ProRule" id="PRU01360"/>
    </source>
</evidence>
<dbReference type="Proteomes" id="UP000245250">
    <property type="component" value="Chromosome"/>
</dbReference>
<evidence type="ECO:0000313" key="12">
    <source>
        <dbReference type="EMBL" id="AWK06658.1"/>
    </source>
</evidence>
<dbReference type="InterPro" id="IPR023997">
    <property type="entry name" value="TonB-dep_OMP_SusC/RagA_CS"/>
</dbReference>
<keyword evidence="7 8" id="KW-0998">Cell outer membrane</keyword>
<dbReference type="NCBIfam" id="TIGR04057">
    <property type="entry name" value="SusC_RagA_signa"/>
    <property type="match status" value="1"/>
</dbReference>
<keyword evidence="2 8" id="KW-0813">Transport</keyword>
<evidence type="ECO:0000259" key="10">
    <source>
        <dbReference type="Pfam" id="PF00593"/>
    </source>
</evidence>
<keyword evidence="13" id="KW-1185">Reference proteome</keyword>
<protein>
    <submittedName>
        <fullName evidence="12">SusC/RagA family TonB-linked outer membrane protein</fullName>
    </submittedName>
</protein>
<dbReference type="Gene3D" id="2.170.130.10">
    <property type="entry name" value="TonB-dependent receptor, plug domain"/>
    <property type="match status" value="1"/>
</dbReference>
<dbReference type="InterPro" id="IPR000531">
    <property type="entry name" value="Beta-barrel_TonB"/>
</dbReference>
<keyword evidence="5 9" id="KW-0798">TonB box</keyword>
<sequence length="1138" mass="125438">MKLRCKTTMFDSEKNSSFFHLSKKTIMIMRISLFHIFLLTCGTHMIFATEMSGQNLESISVDIELHNQDIKTLFKTIENRTGLLFAYQPQIIKDFPKVTTPRGRRSVSDILDIVFQGSNLVYKQVDKNVVIYKKEVAKIAVNTEKKENAEDVTIMLNGKVLDENGQPLPGVSVAVVGGNKQGISDFDGQFFIELPKGKHILKISYLGYKTQEITVENQTTVTIKMQPDLAKLDEVVIIGYGTTTKRTSTGSVVKITSEDIQKQPITNILQSLQGRTPGVFVSQTSGYAGSDINISIRGRNSLAAETLPLYIVDGVPYIGDDIKEQAQQTGVGTNNQQPYAIRGAQKSTSPLNILNPNDIESIEILKDADATAIYGSRGANGVVLITTKKGSAGKTEFTIGTNSGISQVANRVRTLDTPAYLNMLQTALTNANANASNSSTGIALTNWDPNQYTNWQDLLIGGSANFNNYSASLKGGNDTTNFLLSAGYHNETTVLPGDFGYNKFSTNFNINHYTLNKKLKIGASVIFATDKNKLPFFDIASYAISTAPNRPIYNADGSFYWASTYFSDINPLAALGKRVEDKGTNLITSFSVNYEIAKGLSFKTDLGYGTAEMTSEQYQPASASNYAYYDALKISLNSLRSYVVSTNNTNNFTIDPQLNYSTSLWKGNLTALVGGSYQKRRSEMPSYVTSSVYSADNLIGITGTATTVKVYNGSSEYKYISLFSRLNYNVMNKYILNINFRRDGSSRFGANNKYGNFGSIGAAWVFTEEDFLKDNSWLSFGKLRSSYGEVGSDGIGDYGYADTYSTGTYGNGNASMSATRIANPNYRWEVSKKFEAAMDLNFLNDRISFTAAYYRNISDNQLVNYTLSPQAGFTTYTANLGAAVENKGWEFTLSTTNVKTQNLNWSTSFNISTNSNKLLSFDGIKNTSYYSQYVVGRPLNSQYLYKYTGVVNGVPQFEDANGDGKISTGLSDTGVGDRQYYGPTYPKYYGGISNSISYKAFSLDFLFQFVKQSGRTLMSTTGIQPGYPYGLANFQVDEYNDYLAQGNVLSSNYLSSYGNYIASNATFTDTSYIKLKNVSASYAIPLDESTRKFLKNARVTLQGQNLITFTKYKGFDPEAPGLVLPPLRTITLGTQLTF</sequence>
<dbReference type="OrthoDB" id="9768177at2"/>
<dbReference type="Pfam" id="PF07715">
    <property type="entry name" value="Plug"/>
    <property type="match status" value="1"/>
</dbReference>
<keyword evidence="3 8" id="KW-1134">Transmembrane beta strand</keyword>
<gene>
    <name evidence="12" type="ORF">HYN56_21465</name>
</gene>
<dbReference type="InterPro" id="IPR039426">
    <property type="entry name" value="TonB-dep_rcpt-like"/>
</dbReference>
<evidence type="ECO:0000256" key="7">
    <source>
        <dbReference type="ARBA" id="ARBA00023237"/>
    </source>
</evidence>
<dbReference type="InterPro" id="IPR037066">
    <property type="entry name" value="Plug_dom_sf"/>
</dbReference>
<organism evidence="12 13">
    <name type="scientific">Flavobacterium crocinum</name>
    <dbReference type="NCBI Taxonomy" id="2183896"/>
    <lineage>
        <taxon>Bacteria</taxon>
        <taxon>Pseudomonadati</taxon>
        <taxon>Bacteroidota</taxon>
        <taxon>Flavobacteriia</taxon>
        <taxon>Flavobacteriales</taxon>
        <taxon>Flavobacteriaceae</taxon>
        <taxon>Flavobacterium</taxon>
    </lineage>
</organism>
<dbReference type="SUPFAM" id="SSF56935">
    <property type="entry name" value="Porins"/>
    <property type="match status" value="1"/>
</dbReference>
<dbReference type="InterPro" id="IPR036942">
    <property type="entry name" value="Beta-barrel_TonB_sf"/>
</dbReference>
<evidence type="ECO:0000256" key="4">
    <source>
        <dbReference type="ARBA" id="ARBA00022692"/>
    </source>
</evidence>